<keyword evidence="3" id="KW-1185">Reference proteome</keyword>
<evidence type="ECO:0000313" key="2">
    <source>
        <dbReference type="EMBL" id="KAG0591172.1"/>
    </source>
</evidence>
<accession>A0A8T0J7G9</accession>
<feature type="chain" id="PRO_5035850795" evidence="1">
    <location>
        <begin position="17"/>
        <end position="35"/>
    </location>
</feature>
<proteinExistence type="predicted"/>
<keyword evidence="1" id="KW-0732">Signal</keyword>
<evidence type="ECO:0000256" key="1">
    <source>
        <dbReference type="SAM" id="SignalP"/>
    </source>
</evidence>
<organism evidence="2 3">
    <name type="scientific">Ceratodon purpureus</name>
    <name type="common">Fire moss</name>
    <name type="synonym">Dicranum purpureum</name>
    <dbReference type="NCBI Taxonomy" id="3225"/>
    <lineage>
        <taxon>Eukaryota</taxon>
        <taxon>Viridiplantae</taxon>
        <taxon>Streptophyta</taxon>
        <taxon>Embryophyta</taxon>
        <taxon>Bryophyta</taxon>
        <taxon>Bryophytina</taxon>
        <taxon>Bryopsida</taxon>
        <taxon>Dicranidae</taxon>
        <taxon>Pseudoditrichales</taxon>
        <taxon>Ditrichaceae</taxon>
        <taxon>Ceratodon</taxon>
    </lineage>
</organism>
<name>A0A8T0J7G9_CERPU</name>
<sequence length="35" mass="4024">MMMVLFFACRSVLVVLHRLCFRGVISMEVAYSKAD</sequence>
<feature type="signal peptide" evidence="1">
    <location>
        <begin position="1"/>
        <end position="16"/>
    </location>
</feature>
<evidence type="ECO:0000313" key="3">
    <source>
        <dbReference type="Proteomes" id="UP000822688"/>
    </source>
</evidence>
<comment type="caution">
    <text evidence="2">The sequence shown here is derived from an EMBL/GenBank/DDBJ whole genome shotgun (WGS) entry which is preliminary data.</text>
</comment>
<dbReference type="EMBL" id="CM026421">
    <property type="protein sequence ID" value="KAG0591172.1"/>
    <property type="molecule type" value="Genomic_DNA"/>
</dbReference>
<reference evidence="2" key="1">
    <citation type="submission" date="2020-06" db="EMBL/GenBank/DDBJ databases">
        <title>WGS assembly of Ceratodon purpureus strain R40.</title>
        <authorList>
            <person name="Carey S.B."/>
            <person name="Jenkins J."/>
            <person name="Shu S."/>
            <person name="Lovell J.T."/>
            <person name="Sreedasyam A."/>
            <person name="Maumus F."/>
            <person name="Tiley G.P."/>
            <person name="Fernandez-Pozo N."/>
            <person name="Barry K."/>
            <person name="Chen C."/>
            <person name="Wang M."/>
            <person name="Lipzen A."/>
            <person name="Daum C."/>
            <person name="Saski C.A."/>
            <person name="Payton A.C."/>
            <person name="Mcbreen J.C."/>
            <person name="Conrad R.E."/>
            <person name="Kollar L.M."/>
            <person name="Olsson S."/>
            <person name="Huttunen S."/>
            <person name="Landis J.B."/>
            <person name="Wickett N.J."/>
            <person name="Johnson M.G."/>
            <person name="Rensing S.A."/>
            <person name="Grimwood J."/>
            <person name="Schmutz J."/>
            <person name="Mcdaniel S.F."/>
        </authorList>
    </citation>
    <scope>NUCLEOTIDE SEQUENCE</scope>
    <source>
        <strain evidence="2">R40</strain>
    </source>
</reference>
<protein>
    <submittedName>
        <fullName evidence="2">Uncharacterized protein</fullName>
    </submittedName>
</protein>
<dbReference type="AlphaFoldDB" id="A0A8T0J7G9"/>
<gene>
    <name evidence="2" type="ORF">KC19_1G155600</name>
</gene>
<dbReference type="Proteomes" id="UP000822688">
    <property type="component" value="Chromosome 1"/>
</dbReference>